<dbReference type="KEGG" id="ccac:CcaHIS019_0302780"/>
<proteinExistence type="predicted"/>
<keyword evidence="3" id="KW-1185">Reference proteome</keyword>
<evidence type="ECO:0000256" key="1">
    <source>
        <dbReference type="SAM" id="MobiDB-lite"/>
    </source>
</evidence>
<feature type="compositionally biased region" description="Polar residues" evidence="1">
    <location>
        <begin position="340"/>
        <end position="349"/>
    </location>
</feature>
<feature type="compositionally biased region" description="Basic and acidic residues" evidence="1">
    <location>
        <begin position="350"/>
        <end position="375"/>
    </location>
</feature>
<evidence type="ECO:0000313" key="3">
    <source>
        <dbReference type="Proteomes" id="UP001233271"/>
    </source>
</evidence>
<dbReference type="RefSeq" id="XP_060455473.1">
    <property type="nucleotide sequence ID" value="XM_060598706.1"/>
</dbReference>
<protein>
    <submittedName>
        <fullName evidence="2">Uncharacterized protein</fullName>
    </submittedName>
</protein>
<dbReference type="GeneID" id="85494078"/>
<dbReference type="Proteomes" id="UP001233271">
    <property type="component" value="Chromosome 3"/>
</dbReference>
<gene>
    <name evidence="2" type="ORF">CcaverHIS019_0302780</name>
</gene>
<dbReference type="EMBL" id="AP028214">
    <property type="protein sequence ID" value="BEI90208.1"/>
    <property type="molecule type" value="Genomic_DNA"/>
</dbReference>
<accession>A0AA48IGL8</accession>
<evidence type="ECO:0000313" key="2">
    <source>
        <dbReference type="EMBL" id="BEI90208.1"/>
    </source>
</evidence>
<name>A0AA48IGL8_9TREE</name>
<sequence>MEGADVHPTAVSIKESLLGDATKVDAESLKAEDPQHQHNQGHSHHGGGCCSGHGCVCAMATRNIVKCFLPLLSERQAELMGWIMSDETWGCVPNSDAPPFAFVETVYSFKYDHVVNEQPTVNSFMKVLNTLNHHVKALPSRFFSGLTYTTDLSQHGIDEKIARIVIPTHRFGAWVGILIEMHDQRATIFDPCATLSDDDLEEIKGRLSVFNVKEHHVMTPKRPIHMRYSVVAVCTGLEVLARAGFAKVAPPVFGKLSEMIGLGGNRDDILEELTEEIMHADDSMTREDKLAAMLAQFNIDHESNVIATQFADRIAWSLATCELNAPKWECGCAKQAAEVQVSSDVTSEGGSDKENLPMPEPDHSVEEPAFKKHKE</sequence>
<feature type="region of interest" description="Disordered" evidence="1">
    <location>
        <begin position="339"/>
        <end position="375"/>
    </location>
</feature>
<dbReference type="AlphaFoldDB" id="A0AA48IGL8"/>
<organism evidence="2 3">
    <name type="scientific">Cutaneotrichosporon cavernicola</name>
    <dbReference type="NCBI Taxonomy" id="279322"/>
    <lineage>
        <taxon>Eukaryota</taxon>
        <taxon>Fungi</taxon>
        <taxon>Dikarya</taxon>
        <taxon>Basidiomycota</taxon>
        <taxon>Agaricomycotina</taxon>
        <taxon>Tremellomycetes</taxon>
        <taxon>Trichosporonales</taxon>
        <taxon>Trichosporonaceae</taxon>
        <taxon>Cutaneotrichosporon</taxon>
    </lineage>
</organism>
<reference evidence="2" key="1">
    <citation type="journal article" date="2023" name="BMC Genomics">
        <title>Chromosome-level genome assemblies of Cutaneotrichosporon spp. (Trichosporonales, Basidiomycota) reveal imbalanced evolution between nucleotide sequences and chromosome synteny.</title>
        <authorList>
            <person name="Kobayashi Y."/>
            <person name="Kayamori A."/>
            <person name="Aoki K."/>
            <person name="Shiwa Y."/>
            <person name="Matsutani M."/>
            <person name="Fujita N."/>
            <person name="Sugita T."/>
            <person name="Iwasaki W."/>
            <person name="Tanaka N."/>
            <person name="Takashima M."/>
        </authorList>
    </citation>
    <scope>NUCLEOTIDE SEQUENCE</scope>
    <source>
        <strain evidence="2">HIS019</strain>
    </source>
</reference>